<evidence type="ECO:0000256" key="5">
    <source>
        <dbReference type="ARBA" id="ARBA00022741"/>
    </source>
</evidence>
<dbReference type="EC" id="2.7.1.12" evidence="3 9"/>
<dbReference type="InterPro" id="IPR031322">
    <property type="entry name" value="Shikimate/glucono_kinase"/>
</dbReference>
<dbReference type="CDD" id="cd02021">
    <property type="entry name" value="GntK"/>
    <property type="match status" value="1"/>
</dbReference>
<dbReference type="Pfam" id="PF01202">
    <property type="entry name" value="SKI"/>
    <property type="match status" value="1"/>
</dbReference>
<name>A0ABY7ULQ6_9CORY</name>
<keyword evidence="7 9" id="KW-0067">ATP-binding</keyword>
<evidence type="ECO:0000256" key="3">
    <source>
        <dbReference type="ARBA" id="ARBA00012054"/>
    </source>
</evidence>
<comment type="similarity">
    <text evidence="2 9">Belongs to the gluconokinase GntK/GntV family.</text>
</comment>
<sequence>MANPKIVVMGVSGCGKSTVGELLAEELGVPFKDGDELHPAANIEKMSAGIPLNDDDRWPWLRDVAAWLNIDGGVVGCSALKRSYRDLLREEAPGVVFAHLEGPEDLLRARMYSRPGHFMLPEMLRSQLDTLEPLRDDEPGTTFSISTPPAELAREIAAWVSAR</sequence>
<dbReference type="InterPro" id="IPR027417">
    <property type="entry name" value="P-loop_NTPase"/>
</dbReference>
<dbReference type="Gene3D" id="3.40.50.300">
    <property type="entry name" value="P-loop containing nucleotide triphosphate hydrolases"/>
    <property type="match status" value="1"/>
</dbReference>
<proteinExistence type="inferred from homology"/>
<evidence type="ECO:0000256" key="4">
    <source>
        <dbReference type="ARBA" id="ARBA00022679"/>
    </source>
</evidence>
<dbReference type="InterPro" id="IPR006001">
    <property type="entry name" value="Therm_gnt_kin"/>
</dbReference>
<protein>
    <recommendedName>
        <fullName evidence="3 9">Gluconokinase</fullName>
        <ecNumber evidence="3 9">2.7.1.12</ecNumber>
    </recommendedName>
</protein>
<dbReference type="SUPFAM" id="SSF52540">
    <property type="entry name" value="P-loop containing nucleoside triphosphate hydrolases"/>
    <property type="match status" value="1"/>
</dbReference>
<evidence type="ECO:0000256" key="9">
    <source>
        <dbReference type="RuleBase" id="RU363066"/>
    </source>
</evidence>
<dbReference type="NCBIfam" id="TIGR01313">
    <property type="entry name" value="therm_gnt_kin"/>
    <property type="match status" value="1"/>
</dbReference>
<dbReference type="Proteomes" id="UP001218071">
    <property type="component" value="Chromosome"/>
</dbReference>
<dbReference type="GO" id="GO:0046316">
    <property type="term" value="F:gluconokinase activity"/>
    <property type="evidence" value="ECO:0007669"/>
    <property type="project" value="UniProtKB-EC"/>
</dbReference>
<evidence type="ECO:0000256" key="7">
    <source>
        <dbReference type="ARBA" id="ARBA00022840"/>
    </source>
</evidence>
<gene>
    <name evidence="10" type="primary">gntK</name>
    <name evidence="10" type="ORF">CJEDD_09075</name>
</gene>
<dbReference type="PANTHER" id="PTHR43442:SF3">
    <property type="entry name" value="GLUCONOKINASE-RELATED"/>
    <property type="match status" value="1"/>
</dbReference>
<evidence type="ECO:0000256" key="8">
    <source>
        <dbReference type="ARBA" id="ARBA00048090"/>
    </source>
</evidence>
<evidence type="ECO:0000313" key="10">
    <source>
        <dbReference type="EMBL" id="WCZ39402.1"/>
    </source>
</evidence>
<evidence type="ECO:0000313" key="11">
    <source>
        <dbReference type="Proteomes" id="UP001218071"/>
    </source>
</evidence>
<organism evidence="10 11">
    <name type="scientific">Corynebacterium jeddahense</name>
    <dbReference type="NCBI Taxonomy" id="1414719"/>
    <lineage>
        <taxon>Bacteria</taxon>
        <taxon>Bacillati</taxon>
        <taxon>Actinomycetota</taxon>
        <taxon>Actinomycetes</taxon>
        <taxon>Mycobacteriales</taxon>
        <taxon>Corynebacteriaceae</taxon>
        <taxon>Corynebacterium</taxon>
    </lineage>
</organism>
<comment type="catalytic activity">
    <reaction evidence="8 9">
        <text>D-gluconate + ATP = 6-phospho-D-gluconate + ADP + H(+)</text>
        <dbReference type="Rhea" id="RHEA:19433"/>
        <dbReference type="ChEBI" id="CHEBI:15378"/>
        <dbReference type="ChEBI" id="CHEBI:18391"/>
        <dbReference type="ChEBI" id="CHEBI:30616"/>
        <dbReference type="ChEBI" id="CHEBI:58759"/>
        <dbReference type="ChEBI" id="CHEBI:456216"/>
        <dbReference type="EC" id="2.7.1.12"/>
    </reaction>
</comment>
<accession>A0ABY7ULQ6</accession>
<keyword evidence="11" id="KW-1185">Reference proteome</keyword>
<keyword evidence="4 9" id="KW-0808">Transferase</keyword>
<dbReference type="EMBL" id="CP063194">
    <property type="protein sequence ID" value="WCZ39402.1"/>
    <property type="molecule type" value="Genomic_DNA"/>
</dbReference>
<reference evidence="10 11" key="1">
    <citation type="submission" date="2020-10" db="EMBL/GenBank/DDBJ databases">
        <title>Complete genome sequence of Corynebacterium jeddahense DSM 45997, type strain of Corynebacterium jeddahense.</title>
        <authorList>
            <person name="Busche T."/>
            <person name="Kalinowski J."/>
            <person name="Ruckert C."/>
        </authorList>
    </citation>
    <scope>NUCLEOTIDE SEQUENCE [LARGE SCALE GENOMIC DNA]</scope>
    <source>
        <strain evidence="10 11">DSM 45997</strain>
    </source>
</reference>
<comment type="pathway">
    <text evidence="1">Carbohydrate acid metabolism.</text>
</comment>
<dbReference type="PANTHER" id="PTHR43442">
    <property type="entry name" value="GLUCONOKINASE-RELATED"/>
    <property type="match status" value="1"/>
</dbReference>
<keyword evidence="6 9" id="KW-0418">Kinase</keyword>
<evidence type="ECO:0000256" key="2">
    <source>
        <dbReference type="ARBA" id="ARBA00008420"/>
    </source>
</evidence>
<evidence type="ECO:0000256" key="1">
    <source>
        <dbReference type="ARBA" id="ARBA00004761"/>
    </source>
</evidence>
<keyword evidence="5 9" id="KW-0547">Nucleotide-binding</keyword>
<evidence type="ECO:0000256" key="6">
    <source>
        <dbReference type="ARBA" id="ARBA00022777"/>
    </source>
</evidence>